<evidence type="ECO:0008006" key="3">
    <source>
        <dbReference type="Google" id="ProtNLM"/>
    </source>
</evidence>
<dbReference type="PANTHER" id="PTHR42085:SF2">
    <property type="entry name" value="F-BOX DOMAIN-CONTAINING PROTEIN"/>
    <property type="match status" value="1"/>
</dbReference>
<dbReference type="AlphaFoldDB" id="A0A6A6E513"/>
<organism evidence="1 2">
    <name type="scientific">Zopfia rhizophila CBS 207.26</name>
    <dbReference type="NCBI Taxonomy" id="1314779"/>
    <lineage>
        <taxon>Eukaryota</taxon>
        <taxon>Fungi</taxon>
        <taxon>Dikarya</taxon>
        <taxon>Ascomycota</taxon>
        <taxon>Pezizomycotina</taxon>
        <taxon>Dothideomycetes</taxon>
        <taxon>Dothideomycetes incertae sedis</taxon>
        <taxon>Zopfiaceae</taxon>
        <taxon>Zopfia</taxon>
    </lineage>
</organism>
<name>A0A6A6E513_9PEZI</name>
<evidence type="ECO:0000313" key="1">
    <source>
        <dbReference type="EMBL" id="KAF2185260.1"/>
    </source>
</evidence>
<sequence length="475" mass="53114">MTTVSKRDSMDATLDEVQNKMKDAKLDQSKPTGKPSLATLPPSIRNNIYKHLLDTEFVNVGKPNVSYTHSIKDNVLQFKASRPPFPVNTAIFHVNRQISAEAIQYFYSQNLFVRLSLYTSNARHAKTMLEDSGVLFSVASPETVEKSKSHAMDLSIVEKNSSQKRATVLFPAQYLPRLINFLDQAGNATKKWGPSHSIFINVLNTYNFPIARLQGDLLELFRLLTNIGNVEVDSKNLLPGYAESLQQSMTVASFDPQAWLTAVTEIADSADAAREARNWEIGNQHGQSAIIALTYAYLTRAEPLHSQPEDFSKSVQRLRWRCELGIGKAMFKQHQKATESKDWLTDPKVPLEERKAIARDMLLAETSTSQALSLATDSPNPSSNPWFQTLPAETIPPNKATWFTDEERGITWYACGIVHMVLGEYLFAAGDLERAVGLRPEGKNFEDAFAKAREGIDWKVRPGTGLRRAARLARG</sequence>
<evidence type="ECO:0000313" key="2">
    <source>
        <dbReference type="Proteomes" id="UP000800200"/>
    </source>
</evidence>
<gene>
    <name evidence="1" type="ORF">K469DRAFT_165480</name>
</gene>
<dbReference type="PANTHER" id="PTHR42085">
    <property type="entry name" value="F-BOX DOMAIN-CONTAINING PROTEIN"/>
    <property type="match status" value="1"/>
</dbReference>
<proteinExistence type="predicted"/>
<dbReference type="OrthoDB" id="62952at2759"/>
<reference evidence="1" key="1">
    <citation type="journal article" date="2020" name="Stud. Mycol.">
        <title>101 Dothideomycetes genomes: a test case for predicting lifestyles and emergence of pathogens.</title>
        <authorList>
            <person name="Haridas S."/>
            <person name="Albert R."/>
            <person name="Binder M."/>
            <person name="Bloem J."/>
            <person name="Labutti K."/>
            <person name="Salamov A."/>
            <person name="Andreopoulos B."/>
            <person name="Baker S."/>
            <person name="Barry K."/>
            <person name="Bills G."/>
            <person name="Bluhm B."/>
            <person name="Cannon C."/>
            <person name="Castanera R."/>
            <person name="Culley D."/>
            <person name="Daum C."/>
            <person name="Ezra D."/>
            <person name="Gonzalez J."/>
            <person name="Henrissat B."/>
            <person name="Kuo A."/>
            <person name="Liang C."/>
            <person name="Lipzen A."/>
            <person name="Lutzoni F."/>
            <person name="Magnuson J."/>
            <person name="Mondo S."/>
            <person name="Nolan M."/>
            <person name="Ohm R."/>
            <person name="Pangilinan J."/>
            <person name="Park H.-J."/>
            <person name="Ramirez L."/>
            <person name="Alfaro M."/>
            <person name="Sun H."/>
            <person name="Tritt A."/>
            <person name="Yoshinaga Y."/>
            <person name="Zwiers L.-H."/>
            <person name="Turgeon B."/>
            <person name="Goodwin S."/>
            <person name="Spatafora J."/>
            <person name="Crous P."/>
            <person name="Grigoriev I."/>
        </authorList>
    </citation>
    <scope>NUCLEOTIDE SEQUENCE</scope>
    <source>
        <strain evidence="1">CBS 207.26</strain>
    </source>
</reference>
<protein>
    <recommendedName>
        <fullName evidence="3">F-box domain-containing protein</fullName>
    </recommendedName>
</protein>
<accession>A0A6A6E513</accession>
<keyword evidence="2" id="KW-1185">Reference proteome</keyword>
<dbReference type="Proteomes" id="UP000800200">
    <property type="component" value="Unassembled WGS sequence"/>
</dbReference>
<dbReference type="EMBL" id="ML994634">
    <property type="protein sequence ID" value="KAF2185260.1"/>
    <property type="molecule type" value="Genomic_DNA"/>
</dbReference>
<dbReference type="InterPro" id="IPR038883">
    <property type="entry name" value="AN11006-like"/>
</dbReference>